<comment type="subcellular location">
    <subcellularLocation>
        <location evidence="1 8">Cell membrane</location>
        <topology evidence="1 8">Multi-pass membrane protein</topology>
    </subcellularLocation>
</comment>
<gene>
    <name evidence="10" type="ORF">RND71_017965</name>
</gene>
<keyword evidence="5 8" id="KW-0812">Transmembrane</keyword>
<comment type="subunit">
    <text evidence="3 8">Homodimer and heterodimers.</text>
</comment>
<dbReference type="Pfam" id="PF04535">
    <property type="entry name" value="CASP_dom"/>
    <property type="match status" value="1"/>
</dbReference>
<dbReference type="EMBL" id="JAVYJV010000009">
    <property type="protein sequence ID" value="KAK4362724.1"/>
    <property type="molecule type" value="Genomic_DNA"/>
</dbReference>
<keyword evidence="6 8" id="KW-1133">Transmembrane helix</keyword>
<name>A0AAE1VIU6_9SOLA</name>
<accession>A0AAE1VIU6</accession>
<dbReference type="PANTHER" id="PTHR36488">
    <property type="entry name" value="CASP-LIKE PROTEIN 1U1"/>
    <property type="match status" value="1"/>
</dbReference>
<evidence type="ECO:0000256" key="6">
    <source>
        <dbReference type="ARBA" id="ARBA00022989"/>
    </source>
</evidence>
<reference evidence="10" key="1">
    <citation type="submission" date="2023-12" db="EMBL/GenBank/DDBJ databases">
        <title>Genome assembly of Anisodus tanguticus.</title>
        <authorList>
            <person name="Wang Y.-J."/>
        </authorList>
    </citation>
    <scope>NUCLEOTIDE SEQUENCE</scope>
    <source>
        <strain evidence="10">KB-2021</strain>
        <tissue evidence="10">Leaf</tissue>
    </source>
</reference>
<dbReference type="InterPro" id="IPR006459">
    <property type="entry name" value="CASP/CASPL"/>
</dbReference>
<keyword evidence="4 8" id="KW-1003">Cell membrane</keyword>
<evidence type="ECO:0000313" key="11">
    <source>
        <dbReference type="Proteomes" id="UP001291623"/>
    </source>
</evidence>
<organism evidence="10 11">
    <name type="scientific">Anisodus tanguticus</name>
    <dbReference type="NCBI Taxonomy" id="243964"/>
    <lineage>
        <taxon>Eukaryota</taxon>
        <taxon>Viridiplantae</taxon>
        <taxon>Streptophyta</taxon>
        <taxon>Embryophyta</taxon>
        <taxon>Tracheophyta</taxon>
        <taxon>Spermatophyta</taxon>
        <taxon>Magnoliopsida</taxon>
        <taxon>eudicotyledons</taxon>
        <taxon>Gunneridae</taxon>
        <taxon>Pentapetalae</taxon>
        <taxon>asterids</taxon>
        <taxon>lamiids</taxon>
        <taxon>Solanales</taxon>
        <taxon>Solanaceae</taxon>
        <taxon>Solanoideae</taxon>
        <taxon>Hyoscyameae</taxon>
        <taxon>Anisodus</taxon>
    </lineage>
</organism>
<keyword evidence="11" id="KW-1185">Reference proteome</keyword>
<feature type="transmembrane region" description="Helical" evidence="8">
    <location>
        <begin position="21"/>
        <end position="43"/>
    </location>
</feature>
<evidence type="ECO:0000256" key="8">
    <source>
        <dbReference type="RuleBase" id="RU361233"/>
    </source>
</evidence>
<evidence type="ECO:0000256" key="7">
    <source>
        <dbReference type="ARBA" id="ARBA00023136"/>
    </source>
</evidence>
<keyword evidence="7 8" id="KW-0472">Membrane</keyword>
<comment type="caution">
    <text evidence="10">The sequence shown here is derived from an EMBL/GenBank/DDBJ whole genome shotgun (WGS) entry which is preliminary data.</text>
</comment>
<evidence type="ECO:0000313" key="10">
    <source>
        <dbReference type="EMBL" id="KAK4362724.1"/>
    </source>
</evidence>
<comment type="similarity">
    <text evidence="2 8">Belongs to the Casparian strip membrane proteins (CASP) family.</text>
</comment>
<evidence type="ECO:0000259" key="9">
    <source>
        <dbReference type="Pfam" id="PF04535"/>
    </source>
</evidence>
<dbReference type="GO" id="GO:0005886">
    <property type="term" value="C:plasma membrane"/>
    <property type="evidence" value="ECO:0007669"/>
    <property type="project" value="UniProtKB-SubCell"/>
</dbReference>
<feature type="transmembrane region" description="Helical" evidence="8">
    <location>
        <begin position="151"/>
        <end position="171"/>
    </location>
</feature>
<evidence type="ECO:0000256" key="3">
    <source>
        <dbReference type="ARBA" id="ARBA00011489"/>
    </source>
</evidence>
<evidence type="ECO:0000256" key="4">
    <source>
        <dbReference type="ARBA" id="ARBA00022475"/>
    </source>
</evidence>
<evidence type="ECO:0000256" key="2">
    <source>
        <dbReference type="ARBA" id="ARBA00007651"/>
    </source>
</evidence>
<evidence type="ECO:0000256" key="1">
    <source>
        <dbReference type="ARBA" id="ARBA00004651"/>
    </source>
</evidence>
<dbReference type="InterPro" id="IPR006702">
    <property type="entry name" value="CASP_dom"/>
</dbReference>
<dbReference type="PANTHER" id="PTHR36488:SF8">
    <property type="entry name" value="CASP-LIKE PROTEIN 1U1"/>
    <property type="match status" value="1"/>
</dbReference>
<dbReference type="NCBIfam" id="TIGR01569">
    <property type="entry name" value="A_tha_TIGR01569"/>
    <property type="match status" value="1"/>
</dbReference>
<sequence length="180" mass="20175">MDRFEANIKHDPSLKTLRVMLIVQILLRILGFAFSLGAIWRIVTSKQVLFLGFDARYTYSPSMKFFAYANIIGCASSVVSLFLVLIFCYKKPLDSNKYFYLFLHDLFVVGLLVAGSAAATSIGYVGKYGQKHSGWEPICAFAAKFCHKVTVSVTLSYIAIIFYISLTIISANQSRQIIKV</sequence>
<proteinExistence type="inferred from homology"/>
<dbReference type="Proteomes" id="UP001291623">
    <property type="component" value="Unassembled WGS sequence"/>
</dbReference>
<dbReference type="InterPro" id="IPR044173">
    <property type="entry name" value="CASPL"/>
</dbReference>
<protein>
    <recommendedName>
        <fullName evidence="8">CASP-like protein</fullName>
    </recommendedName>
</protein>
<feature type="transmembrane region" description="Helical" evidence="8">
    <location>
        <begin position="65"/>
        <end position="89"/>
    </location>
</feature>
<feature type="domain" description="Casparian strip membrane protein" evidence="9">
    <location>
        <begin position="22"/>
        <end position="162"/>
    </location>
</feature>
<evidence type="ECO:0000256" key="5">
    <source>
        <dbReference type="ARBA" id="ARBA00022692"/>
    </source>
</evidence>
<dbReference type="AlphaFoldDB" id="A0AAE1VIU6"/>
<feature type="transmembrane region" description="Helical" evidence="8">
    <location>
        <begin position="101"/>
        <end position="125"/>
    </location>
</feature>